<dbReference type="InterPro" id="IPR006091">
    <property type="entry name" value="Acyl-CoA_Oxase/DH_mid-dom"/>
</dbReference>
<dbReference type="Gene3D" id="2.40.110.10">
    <property type="entry name" value="Butyryl-CoA Dehydrogenase, subunit A, domain 2"/>
    <property type="match status" value="1"/>
</dbReference>
<gene>
    <name evidence="9" type="ORF">UFOPK3914_00442</name>
</gene>
<dbReference type="InterPro" id="IPR009100">
    <property type="entry name" value="AcylCoA_DH/oxidase_NM_dom_sf"/>
</dbReference>
<keyword evidence="4" id="KW-0274">FAD</keyword>
<dbReference type="Pfam" id="PF00441">
    <property type="entry name" value="Acyl-CoA_dh_1"/>
    <property type="match status" value="2"/>
</dbReference>
<dbReference type="Pfam" id="PF02771">
    <property type="entry name" value="Acyl-CoA_dh_N"/>
    <property type="match status" value="1"/>
</dbReference>
<feature type="domain" description="Acyl-CoA dehydrogenase/oxidase N-terminal" evidence="8">
    <location>
        <begin position="37"/>
        <end position="93"/>
    </location>
</feature>
<feature type="domain" description="Acyl-CoA oxidase/dehydrogenase middle" evidence="7">
    <location>
        <begin position="477"/>
        <end position="570"/>
    </location>
</feature>
<evidence type="ECO:0000259" key="8">
    <source>
        <dbReference type="Pfam" id="PF02771"/>
    </source>
</evidence>
<evidence type="ECO:0000256" key="2">
    <source>
        <dbReference type="ARBA" id="ARBA00009347"/>
    </source>
</evidence>
<dbReference type="InterPro" id="IPR046373">
    <property type="entry name" value="Acyl-CoA_Oxase/DH_mid-dom_sf"/>
</dbReference>
<comment type="cofactor">
    <cofactor evidence="1">
        <name>FAD</name>
        <dbReference type="ChEBI" id="CHEBI:57692"/>
    </cofactor>
</comment>
<evidence type="ECO:0000256" key="4">
    <source>
        <dbReference type="ARBA" id="ARBA00022827"/>
    </source>
</evidence>
<keyword evidence="3" id="KW-0285">Flavoprotein</keyword>
<evidence type="ECO:0000259" key="7">
    <source>
        <dbReference type="Pfam" id="PF02770"/>
    </source>
</evidence>
<dbReference type="PANTHER" id="PTHR43292:SF4">
    <property type="entry name" value="ACYL-COA DEHYDROGENASE FADE34"/>
    <property type="match status" value="1"/>
</dbReference>
<dbReference type="AlphaFoldDB" id="A0A6J7LRZ0"/>
<evidence type="ECO:0000256" key="5">
    <source>
        <dbReference type="ARBA" id="ARBA00023002"/>
    </source>
</evidence>
<dbReference type="GO" id="GO:0016627">
    <property type="term" value="F:oxidoreductase activity, acting on the CH-CH group of donors"/>
    <property type="evidence" value="ECO:0007669"/>
    <property type="project" value="InterPro"/>
</dbReference>
<dbReference type="GO" id="GO:0050660">
    <property type="term" value="F:flavin adenine dinucleotide binding"/>
    <property type="evidence" value="ECO:0007669"/>
    <property type="project" value="InterPro"/>
</dbReference>
<dbReference type="FunFam" id="2.40.110.10:FF:000011">
    <property type="entry name" value="Acyl-CoA dehydrogenase FadE34"/>
    <property type="match status" value="1"/>
</dbReference>
<dbReference type="Gene3D" id="1.20.140.10">
    <property type="entry name" value="Butyryl-CoA Dehydrogenase, subunit A, domain 3"/>
    <property type="match status" value="2"/>
</dbReference>
<dbReference type="EMBL" id="CAFBOG010000026">
    <property type="protein sequence ID" value="CAB4971510.1"/>
    <property type="molecule type" value="Genomic_DNA"/>
</dbReference>
<evidence type="ECO:0000313" key="9">
    <source>
        <dbReference type="EMBL" id="CAB4971510.1"/>
    </source>
</evidence>
<dbReference type="InterPro" id="IPR052161">
    <property type="entry name" value="Mycobact_Acyl-CoA_DH"/>
</dbReference>
<dbReference type="Pfam" id="PF02770">
    <property type="entry name" value="Acyl-CoA_dh_M"/>
    <property type="match status" value="1"/>
</dbReference>
<evidence type="ECO:0000256" key="3">
    <source>
        <dbReference type="ARBA" id="ARBA00022630"/>
    </source>
</evidence>
<dbReference type="SUPFAM" id="SSF56645">
    <property type="entry name" value="Acyl-CoA dehydrogenase NM domain-like"/>
    <property type="match status" value="2"/>
</dbReference>
<protein>
    <submittedName>
        <fullName evidence="9">Unannotated protein</fullName>
    </submittedName>
</protein>
<feature type="domain" description="Acyl-CoA dehydrogenase/oxidase C-terminal" evidence="6">
    <location>
        <begin position="228"/>
        <end position="348"/>
    </location>
</feature>
<accession>A0A6J7LRZ0</accession>
<sequence length="743" mass="79975">MSAPLSGATAPSTLNPDRLELARVARRWLGASSPISVVRQALESETEVMPEFWPELVELGWIGLSVSEEHGGQGGTLADLVTVLEEWGLAVAPGPFPGSALLATLLDVHAPEFLAPIIAGAVGAVAFGGGALQAVDHGSTVLLTGEVKPVDGGSLAEWFLLPVVVEQATESEADADWYLIHRDELLVTPLRSADPVRRLAAVTAHNLSVSSDRRIPVQTHQVRDLAAVVQAAECVGVAAWCVSTAAEYAKNRVQFDRPIGQFQAVKHRCADALCRLEEARAATWDAAELDPSDEQFPLAAAVAGALGATAAFECAKDAIQILGGIGYTWEYDAHLYLRRATVARHLNGDPVPWRRRVWQLVQSGLRRSMAVDLPASAESFRPEVRSLITQLQQVDREHWNRELADGGWIAPHWPTPWGRSASGLEQLVIDEELREAGIRRPHIQIAGWVLPTLIAHGTSAQQERFIRASLRLDLRWCQLFSEPEAGSDLASVTTRAERVEGGWSLTGQKVWTTLATEADWGICLARTDPTAPKHEGITCFLVDMRNPGIEIRPLRELTGFAMFNEVFLDQVLVPDDCVVGDVNGGWSCARTTLENERVSMGSGSSFGPGLESVLDLSHRTGSTPDARVVDVLGGLLASAQALSVMGLRTTLRALSSELGMAAVGPGPEASIRKLLGVEHEQRVQEVGMELLGSATVIDESEGAVWFGGFLGNRALSIAGGTSEIQRNVIAERLLGLPRDELST</sequence>
<dbReference type="InterPro" id="IPR036250">
    <property type="entry name" value="AcylCo_DH-like_C"/>
</dbReference>
<dbReference type="InterPro" id="IPR037069">
    <property type="entry name" value="AcylCoA_DH/ox_N_sf"/>
</dbReference>
<comment type="similarity">
    <text evidence="2">Belongs to the acyl-CoA dehydrogenase family.</text>
</comment>
<name>A0A6J7LRZ0_9ZZZZ</name>
<dbReference type="SUPFAM" id="SSF47203">
    <property type="entry name" value="Acyl-CoA dehydrogenase C-terminal domain-like"/>
    <property type="match status" value="2"/>
</dbReference>
<keyword evidence="5" id="KW-0560">Oxidoreductase</keyword>
<evidence type="ECO:0000256" key="1">
    <source>
        <dbReference type="ARBA" id="ARBA00001974"/>
    </source>
</evidence>
<feature type="domain" description="Acyl-CoA dehydrogenase/oxidase C-terminal" evidence="6">
    <location>
        <begin position="583"/>
        <end position="734"/>
    </location>
</feature>
<reference evidence="9" key="1">
    <citation type="submission" date="2020-05" db="EMBL/GenBank/DDBJ databases">
        <authorList>
            <person name="Chiriac C."/>
            <person name="Salcher M."/>
            <person name="Ghai R."/>
            <person name="Kavagutti S V."/>
        </authorList>
    </citation>
    <scope>NUCLEOTIDE SEQUENCE</scope>
</reference>
<dbReference type="InterPro" id="IPR013786">
    <property type="entry name" value="AcylCoA_DH/ox_N"/>
</dbReference>
<organism evidence="9">
    <name type="scientific">freshwater metagenome</name>
    <dbReference type="NCBI Taxonomy" id="449393"/>
    <lineage>
        <taxon>unclassified sequences</taxon>
        <taxon>metagenomes</taxon>
        <taxon>ecological metagenomes</taxon>
    </lineage>
</organism>
<dbReference type="InterPro" id="IPR009075">
    <property type="entry name" value="AcylCo_DH/oxidase_C"/>
</dbReference>
<dbReference type="GO" id="GO:0005886">
    <property type="term" value="C:plasma membrane"/>
    <property type="evidence" value="ECO:0007669"/>
    <property type="project" value="TreeGrafter"/>
</dbReference>
<evidence type="ECO:0000259" key="6">
    <source>
        <dbReference type="Pfam" id="PF00441"/>
    </source>
</evidence>
<proteinExistence type="inferred from homology"/>
<dbReference type="PANTHER" id="PTHR43292">
    <property type="entry name" value="ACYL-COA DEHYDROGENASE"/>
    <property type="match status" value="1"/>
</dbReference>
<dbReference type="Gene3D" id="1.10.540.10">
    <property type="entry name" value="Acyl-CoA dehydrogenase/oxidase, N-terminal domain"/>
    <property type="match status" value="2"/>
</dbReference>